<reference evidence="2 3" key="1">
    <citation type="submission" date="2019-06" db="EMBL/GenBank/DDBJ databases">
        <title>Genome Sequence of the Brown Rot Fungal Pathogen Monilinia laxa.</title>
        <authorList>
            <person name="De Miccolis Angelini R.M."/>
            <person name="Landi L."/>
            <person name="Abate D."/>
            <person name="Pollastro S."/>
            <person name="Romanazzi G."/>
            <person name="Faretra F."/>
        </authorList>
    </citation>
    <scope>NUCLEOTIDE SEQUENCE [LARGE SCALE GENOMIC DNA]</scope>
    <source>
        <strain evidence="2 3">Mlax316</strain>
    </source>
</reference>
<organism evidence="2 3">
    <name type="scientific">Monilinia laxa</name>
    <name type="common">Brown rot fungus</name>
    <name type="synonym">Sclerotinia laxa</name>
    <dbReference type="NCBI Taxonomy" id="61186"/>
    <lineage>
        <taxon>Eukaryota</taxon>
        <taxon>Fungi</taxon>
        <taxon>Dikarya</taxon>
        <taxon>Ascomycota</taxon>
        <taxon>Pezizomycotina</taxon>
        <taxon>Leotiomycetes</taxon>
        <taxon>Helotiales</taxon>
        <taxon>Sclerotiniaceae</taxon>
        <taxon>Monilinia</taxon>
    </lineage>
</organism>
<dbReference type="EMBL" id="VIGI01000006">
    <property type="protein sequence ID" value="KAB8298997.1"/>
    <property type="molecule type" value="Genomic_DNA"/>
</dbReference>
<feature type="compositionally biased region" description="Acidic residues" evidence="1">
    <location>
        <begin position="144"/>
        <end position="156"/>
    </location>
</feature>
<protein>
    <submittedName>
        <fullName evidence="2">Uncharacterized protein</fullName>
    </submittedName>
</protein>
<dbReference type="OrthoDB" id="3561450at2759"/>
<evidence type="ECO:0000256" key="1">
    <source>
        <dbReference type="SAM" id="MobiDB-lite"/>
    </source>
</evidence>
<name>A0A5N6K8A2_MONLA</name>
<feature type="region of interest" description="Disordered" evidence="1">
    <location>
        <begin position="126"/>
        <end position="157"/>
    </location>
</feature>
<dbReference type="AlphaFoldDB" id="A0A5N6K8A2"/>
<gene>
    <name evidence="2" type="ORF">EYC80_001132</name>
</gene>
<comment type="caution">
    <text evidence="2">The sequence shown here is derived from an EMBL/GenBank/DDBJ whole genome shotgun (WGS) entry which is preliminary data.</text>
</comment>
<dbReference type="Proteomes" id="UP000326757">
    <property type="component" value="Unassembled WGS sequence"/>
</dbReference>
<keyword evidence="3" id="KW-1185">Reference proteome</keyword>
<feature type="compositionally biased region" description="Low complexity" evidence="1">
    <location>
        <begin position="403"/>
        <end position="466"/>
    </location>
</feature>
<accession>A0A5N6K8A2</accession>
<evidence type="ECO:0000313" key="3">
    <source>
        <dbReference type="Proteomes" id="UP000326757"/>
    </source>
</evidence>
<evidence type="ECO:0000313" key="2">
    <source>
        <dbReference type="EMBL" id="KAB8298997.1"/>
    </source>
</evidence>
<proteinExistence type="predicted"/>
<sequence>MAYESFQFDEKIMIRRNQLLMGCAVQITRLQYKIPIRPCCTPHLSVYPLAHTLLYDTPSAFFGGMGKFPRSIIFGVWEVWKHCKGYLNFFPMGAIAVLSNVVSAVPQPNEKIEQIQEKRWSWPWNSGSGHGGHGHGHGGGWGWGDDDDDDDEDGDDLAAASQSALPFTHPHLRPEETSSSSLVAATLLSSSSIALSAASDFLYSISISPSLSSSSTGISTVTDPVLSPISITISSTSSSLTSTPTPTPLPPPISGSVINATSASKPSSTPLQATLILNQSTSLTLCSANPTSIIIITESCTSTHWITVVESGTWTTTPLPANWTTTPLPTPSLPSSISGSLSGAPSLGTNSTGIWTVTPVVSSGASISVLLNSSLSSSVATGSATGTRTGLWSSGSSLSTFVFSSSSPPSSPTSPTSSSPSKSASTSTKESTSTTLLFSTTTLPYPSPSPSSSSTSPTLEPTPISTGTTDLHPRTTIAFTTTVTTTQISGTPNPAAVHCGLHGLPVGDFFLAEFVEDKAGVDVSLRGCWEFCRGVYGIDKGCVSYSFYPEPGTGAPRCDLFGGSVAQSLDSIIPQIPNVWYDLECGDPTLV</sequence>
<feature type="region of interest" description="Disordered" evidence="1">
    <location>
        <begin position="403"/>
        <end position="471"/>
    </location>
</feature>